<organism evidence="4 5">
    <name type="scientific">Geomonas anaerohicana</name>
    <dbReference type="NCBI Taxonomy" id="2798583"/>
    <lineage>
        <taxon>Bacteria</taxon>
        <taxon>Pseudomonadati</taxon>
        <taxon>Thermodesulfobacteriota</taxon>
        <taxon>Desulfuromonadia</taxon>
        <taxon>Geobacterales</taxon>
        <taxon>Geobacteraceae</taxon>
        <taxon>Geomonas</taxon>
    </lineage>
</organism>
<keyword evidence="2" id="KW-0789">Thiol protease inhibitor</keyword>
<keyword evidence="5" id="KW-1185">Reference proteome</keyword>
<dbReference type="PANTHER" id="PTHR36530">
    <property type="entry name" value="INHIBITOR OF CYSTEINE PEPTIDASE"/>
    <property type="match status" value="1"/>
</dbReference>
<dbReference type="InterPro" id="IPR036331">
    <property type="entry name" value="Chagasin-like_sf"/>
</dbReference>
<feature type="domain" description="Proteinase inhibitor I42 chagasin" evidence="3">
    <location>
        <begin position="51"/>
        <end position="133"/>
    </location>
</feature>
<dbReference type="Gene3D" id="2.60.40.2020">
    <property type="match status" value="1"/>
</dbReference>
<dbReference type="Proteomes" id="UP000614714">
    <property type="component" value="Unassembled WGS sequence"/>
</dbReference>
<comment type="caution">
    <text evidence="4">The sequence shown here is derived from an EMBL/GenBank/DDBJ whole genome shotgun (WGS) entry which is preliminary data.</text>
</comment>
<dbReference type="InterPro" id="IPR018990">
    <property type="entry name" value="Prot_inh_I42_chagasin"/>
</dbReference>
<keyword evidence="1 4" id="KW-0646">Protease inhibitor</keyword>
<dbReference type="Pfam" id="PF09394">
    <property type="entry name" value="Inhibitor_I42"/>
    <property type="match status" value="1"/>
</dbReference>
<evidence type="ECO:0000256" key="1">
    <source>
        <dbReference type="ARBA" id="ARBA00022690"/>
    </source>
</evidence>
<accession>A0ABS0Y8S9</accession>
<evidence type="ECO:0000313" key="4">
    <source>
        <dbReference type="EMBL" id="MBJ6748705.1"/>
    </source>
</evidence>
<dbReference type="RefSeq" id="WP_199387287.1">
    <property type="nucleotide sequence ID" value="NZ_JAEMHL010000001.1"/>
</dbReference>
<sequence>MKNIVLPVIATVITMSGCGCTSLMMCKKESGAQSVSLTEADSGKTLRIGQDATLRVCLPGNRSTGFVWEVVNSSILSQQGEPDAVPNSSAIGAGATYIYSFRAVRPGTATLKMVYRRPWEIGAAPLRSFEIAVIVTSYTG</sequence>
<dbReference type="PROSITE" id="PS51257">
    <property type="entry name" value="PROKAR_LIPOPROTEIN"/>
    <property type="match status" value="1"/>
</dbReference>
<name>A0ABS0Y8S9_9BACT</name>
<gene>
    <name evidence="4" type="ORF">JFN91_00605</name>
</gene>
<dbReference type="EMBL" id="JAEMHL010000001">
    <property type="protein sequence ID" value="MBJ6748705.1"/>
    <property type="molecule type" value="Genomic_DNA"/>
</dbReference>
<reference evidence="4 5" key="1">
    <citation type="submission" date="2020-12" db="EMBL/GenBank/DDBJ databases">
        <title>Geomonas sp. Red421, isolated from paddy soil.</title>
        <authorList>
            <person name="Xu Z."/>
            <person name="Zhang Z."/>
            <person name="Masuda Y."/>
            <person name="Itoh H."/>
            <person name="Senoo K."/>
        </authorList>
    </citation>
    <scope>NUCLEOTIDE SEQUENCE [LARGE SCALE GENOMIC DNA]</scope>
    <source>
        <strain evidence="4 5">Red421</strain>
    </source>
</reference>
<dbReference type="GO" id="GO:0030414">
    <property type="term" value="F:peptidase inhibitor activity"/>
    <property type="evidence" value="ECO:0007669"/>
    <property type="project" value="UniProtKB-KW"/>
</dbReference>
<evidence type="ECO:0000259" key="3">
    <source>
        <dbReference type="Pfam" id="PF09394"/>
    </source>
</evidence>
<proteinExistence type="predicted"/>
<evidence type="ECO:0000256" key="2">
    <source>
        <dbReference type="ARBA" id="ARBA00022704"/>
    </source>
</evidence>
<dbReference type="PANTHER" id="PTHR36530:SF1">
    <property type="entry name" value="AMOEBIASIN-1"/>
    <property type="match status" value="1"/>
</dbReference>
<dbReference type="InterPro" id="IPR052781">
    <property type="entry name" value="Cys_protease_inhibitor_I42"/>
</dbReference>
<protein>
    <submittedName>
        <fullName evidence="4">Protease inhibitor I42 family protein</fullName>
    </submittedName>
</protein>
<evidence type="ECO:0000313" key="5">
    <source>
        <dbReference type="Proteomes" id="UP000614714"/>
    </source>
</evidence>
<dbReference type="SUPFAM" id="SSF141066">
    <property type="entry name" value="ICP-like"/>
    <property type="match status" value="1"/>
</dbReference>